<comment type="similarity">
    <text evidence="3">In the C-terminal section; belongs to the flavoprotein pyridine nucleotide cytochrome reductase family.</text>
</comment>
<feature type="compositionally biased region" description="Low complexity" evidence="11">
    <location>
        <begin position="148"/>
        <end position="165"/>
    </location>
</feature>
<dbReference type="PANTHER" id="PTHR47354:SF5">
    <property type="entry name" value="PROTEIN RFBI"/>
    <property type="match status" value="1"/>
</dbReference>
<dbReference type="Pfam" id="PF00970">
    <property type="entry name" value="FAD_binding_6"/>
    <property type="match status" value="1"/>
</dbReference>
<evidence type="ECO:0000256" key="8">
    <source>
        <dbReference type="ARBA" id="ARBA00023027"/>
    </source>
</evidence>
<keyword evidence="5" id="KW-0479">Metal-binding</keyword>
<comment type="cofactor">
    <cofactor evidence="2">
        <name>FAD</name>
        <dbReference type="ChEBI" id="CHEBI:57692"/>
    </cofactor>
</comment>
<dbReference type="InterPro" id="IPR012292">
    <property type="entry name" value="Globin/Proto"/>
</dbReference>
<dbReference type="EC" id="1.14.12.17" evidence="4"/>
<keyword evidence="5" id="KW-0001">2Fe-2S</keyword>
<feature type="compositionally biased region" description="Low complexity" evidence="11">
    <location>
        <begin position="20"/>
        <end position="40"/>
    </location>
</feature>
<feature type="compositionally biased region" description="Pro residues" evidence="11">
    <location>
        <begin position="281"/>
        <end position="290"/>
    </location>
</feature>
<dbReference type="SUPFAM" id="SSF63380">
    <property type="entry name" value="Riboflavin synthase domain-like"/>
    <property type="match status" value="1"/>
</dbReference>
<evidence type="ECO:0000256" key="7">
    <source>
        <dbReference type="ARBA" id="ARBA00023014"/>
    </source>
</evidence>
<dbReference type="PROSITE" id="PS51384">
    <property type="entry name" value="FAD_FR"/>
    <property type="match status" value="1"/>
</dbReference>
<proteinExistence type="inferred from homology"/>
<gene>
    <name evidence="14" type="ORF">GCM10009654_03460</name>
</gene>
<dbReference type="PANTHER" id="PTHR47354">
    <property type="entry name" value="NADH OXIDOREDUCTASE HCR"/>
    <property type="match status" value="1"/>
</dbReference>
<feature type="region of interest" description="Disordered" evidence="11">
    <location>
        <begin position="1"/>
        <end position="308"/>
    </location>
</feature>
<dbReference type="InterPro" id="IPR050415">
    <property type="entry name" value="MRET"/>
</dbReference>
<comment type="catalytic activity">
    <reaction evidence="10">
        <text>2 nitric oxide + NADPH + 2 O2 = 2 nitrate + NADP(+) + H(+)</text>
        <dbReference type="Rhea" id="RHEA:19465"/>
        <dbReference type="ChEBI" id="CHEBI:15378"/>
        <dbReference type="ChEBI" id="CHEBI:15379"/>
        <dbReference type="ChEBI" id="CHEBI:16480"/>
        <dbReference type="ChEBI" id="CHEBI:17632"/>
        <dbReference type="ChEBI" id="CHEBI:57783"/>
        <dbReference type="ChEBI" id="CHEBI:58349"/>
        <dbReference type="EC" id="1.14.12.17"/>
    </reaction>
</comment>
<dbReference type="InterPro" id="IPR009050">
    <property type="entry name" value="Globin-like_sf"/>
</dbReference>
<evidence type="ECO:0000313" key="15">
    <source>
        <dbReference type="Proteomes" id="UP001501371"/>
    </source>
</evidence>
<keyword evidence="7" id="KW-0411">Iron-sulfur</keyword>
<dbReference type="PROSITE" id="PS01033">
    <property type="entry name" value="GLOBIN"/>
    <property type="match status" value="1"/>
</dbReference>
<name>A0ABN1UH19_9ACTN</name>
<evidence type="ECO:0000313" key="14">
    <source>
        <dbReference type="EMBL" id="GAA1151412.1"/>
    </source>
</evidence>
<evidence type="ECO:0000256" key="10">
    <source>
        <dbReference type="ARBA" id="ARBA00049433"/>
    </source>
</evidence>
<evidence type="ECO:0000256" key="4">
    <source>
        <dbReference type="ARBA" id="ARBA00012229"/>
    </source>
</evidence>
<dbReference type="CDD" id="cd06187">
    <property type="entry name" value="O2ase_reductase_like"/>
    <property type="match status" value="1"/>
</dbReference>
<keyword evidence="5" id="KW-0408">Iron</keyword>
<dbReference type="Gene3D" id="3.40.50.80">
    <property type="entry name" value="Nucleotide-binding domain of ferredoxin-NADP reductase (FNR) module"/>
    <property type="match status" value="1"/>
</dbReference>
<evidence type="ECO:0000256" key="2">
    <source>
        <dbReference type="ARBA" id="ARBA00001974"/>
    </source>
</evidence>
<sequence>MDAPTTTSADNGTSGDNDPSRSAGTPGSSGTSPTLAAGTSGDSGGGGWFSPRRKRPAEGRTGPGPAGDGPEGTDGTDRGRISVPSRSFAAIRPVGSGARRSTPPPGEANGEPVARPDGARRPAPEDAVPDAFRPRDKPVGDGDEPAHHPAVPEGAGAPAGNAGEPFPEEVTEVAARLSGGQPGAESPGFPPEALVQPGSVRPESLSGGAGTGAGRPPGAMPPESLPTSPPEPTPAPTPAPNPDADADGEAEPAPHPAPDRAGEQPSVSAALPPEAQAAPGALPPEAPAPQPSAVVPPTAAPPADTDASPDAIIVRRTLSEIEPVSDQLTSYFYALLFIHHPELRGLFPVAMDTQRDRLLKSLFIAAEHMDSPVIFTDYLRQLGRGHRKYGTQSLHYPAVGEALIGALTRYATIWDDETEGAWVRTYTAISQIMIDAAAENEQYAPAWWNAEVVAHQLRTPDVAVVTVRPDQPYPFRAGQYTSVETPWWPRVWRHYSFASAPRPDGLLTFHVKAVPAGWVSNSLVHHASPGDILRLGPPAGSMVVDHSTDNGLLCLGGGTGIAPIKALVEDVAEHGHRRRVEVFYGARSDQELYDMETMLRLQSEHTWLSVRPVVGDGRPGQGLTERLPDVVRDYGPWEEYDAYLSGPPGMIRSGLDVLTGIGIPSERIRHDSLDALVAT</sequence>
<evidence type="ECO:0000259" key="12">
    <source>
        <dbReference type="PROSITE" id="PS01033"/>
    </source>
</evidence>
<dbReference type="Gene3D" id="2.40.30.10">
    <property type="entry name" value="Translation factors"/>
    <property type="match status" value="1"/>
</dbReference>
<reference evidence="14 15" key="1">
    <citation type="journal article" date="2019" name="Int. J. Syst. Evol. Microbiol.">
        <title>The Global Catalogue of Microorganisms (GCM) 10K type strain sequencing project: providing services to taxonomists for standard genome sequencing and annotation.</title>
        <authorList>
            <consortium name="The Broad Institute Genomics Platform"/>
            <consortium name="The Broad Institute Genome Sequencing Center for Infectious Disease"/>
            <person name="Wu L."/>
            <person name="Ma J."/>
        </authorList>
    </citation>
    <scope>NUCLEOTIDE SEQUENCE [LARGE SCALE GENOMIC DNA]</scope>
    <source>
        <strain evidence="14 15">JCM 12696</strain>
    </source>
</reference>
<evidence type="ECO:0000256" key="3">
    <source>
        <dbReference type="ARBA" id="ARBA00006401"/>
    </source>
</evidence>
<keyword evidence="15" id="KW-1185">Reference proteome</keyword>
<dbReference type="SUPFAM" id="SSF52343">
    <property type="entry name" value="Ferredoxin reductase-like, C-terminal NADP-linked domain"/>
    <property type="match status" value="1"/>
</dbReference>
<comment type="catalytic activity">
    <reaction evidence="9">
        <text>2 nitric oxide + NADH + 2 O2 = 2 nitrate + NAD(+) + H(+)</text>
        <dbReference type="Rhea" id="RHEA:19469"/>
        <dbReference type="ChEBI" id="CHEBI:15378"/>
        <dbReference type="ChEBI" id="CHEBI:15379"/>
        <dbReference type="ChEBI" id="CHEBI:16480"/>
        <dbReference type="ChEBI" id="CHEBI:17632"/>
        <dbReference type="ChEBI" id="CHEBI:57540"/>
        <dbReference type="ChEBI" id="CHEBI:57945"/>
        <dbReference type="EC" id="1.14.12.17"/>
    </reaction>
</comment>
<feature type="compositionally biased region" description="Basic and acidic residues" evidence="11">
    <location>
        <begin position="132"/>
        <end position="147"/>
    </location>
</feature>
<dbReference type="InterPro" id="IPR017927">
    <property type="entry name" value="FAD-bd_FR_type"/>
</dbReference>
<feature type="compositionally biased region" description="Polar residues" evidence="11">
    <location>
        <begin position="1"/>
        <end position="17"/>
    </location>
</feature>
<feature type="compositionally biased region" description="Gly residues" evidence="11">
    <location>
        <begin position="61"/>
        <end position="72"/>
    </location>
</feature>
<dbReference type="EMBL" id="BAAAKV010000002">
    <property type="protein sequence ID" value="GAA1151412.1"/>
    <property type="molecule type" value="Genomic_DNA"/>
</dbReference>
<keyword evidence="6" id="KW-0521">NADP</keyword>
<dbReference type="Proteomes" id="UP001501371">
    <property type="component" value="Unassembled WGS sequence"/>
</dbReference>
<evidence type="ECO:0000256" key="5">
    <source>
        <dbReference type="ARBA" id="ARBA00022714"/>
    </source>
</evidence>
<dbReference type="InterPro" id="IPR000971">
    <property type="entry name" value="Globin"/>
</dbReference>
<feature type="compositionally biased region" description="Low complexity" evidence="11">
    <location>
        <begin position="291"/>
        <end position="308"/>
    </location>
</feature>
<dbReference type="CDD" id="cd19753">
    <property type="entry name" value="Mb-like_oxidoreductase"/>
    <property type="match status" value="1"/>
</dbReference>
<dbReference type="InterPro" id="IPR039261">
    <property type="entry name" value="FNR_nucleotide-bd"/>
</dbReference>
<evidence type="ECO:0000256" key="1">
    <source>
        <dbReference type="ARBA" id="ARBA00001970"/>
    </source>
</evidence>
<evidence type="ECO:0000259" key="13">
    <source>
        <dbReference type="PROSITE" id="PS51384"/>
    </source>
</evidence>
<feature type="compositionally biased region" description="Pro residues" evidence="11">
    <location>
        <begin position="218"/>
        <end position="241"/>
    </location>
</feature>
<evidence type="ECO:0000256" key="9">
    <source>
        <dbReference type="ARBA" id="ARBA00048649"/>
    </source>
</evidence>
<dbReference type="PRINTS" id="PR00410">
    <property type="entry name" value="PHEHYDRXLASE"/>
</dbReference>
<keyword evidence="8" id="KW-0520">NAD</keyword>
<dbReference type="InterPro" id="IPR001433">
    <property type="entry name" value="OxRdtase_FAD/NAD-bd"/>
</dbReference>
<dbReference type="SUPFAM" id="SSF46458">
    <property type="entry name" value="Globin-like"/>
    <property type="match status" value="1"/>
</dbReference>
<dbReference type="InterPro" id="IPR008333">
    <property type="entry name" value="Cbr1-like_FAD-bd_dom"/>
</dbReference>
<evidence type="ECO:0000256" key="11">
    <source>
        <dbReference type="SAM" id="MobiDB-lite"/>
    </source>
</evidence>
<protein>
    <recommendedName>
        <fullName evidence="4">nitric oxide dioxygenase</fullName>
        <ecNumber evidence="4">1.14.12.17</ecNumber>
    </recommendedName>
</protein>
<feature type="domain" description="FAD-binding FR-type" evidence="13">
    <location>
        <begin position="445"/>
        <end position="545"/>
    </location>
</feature>
<dbReference type="Pfam" id="PF00042">
    <property type="entry name" value="Globin"/>
    <property type="match status" value="1"/>
</dbReference>
<accession>A0ABN1UH19</accession>
<comment type="cofactor">
    <cofactor evidence="1">
        <name>heme b</name>
        <dbReference type="ChEBI" id="CHEBI:60344"/>
    </cofactor>
</comment>
<dbReference type="Gene3D" id="1.10.490.10">
    <property type="entry name" value="Globins"/>
    <property type="match status" value="1"/>
</dbReference>
<dbReference type="Pfam" id="PF00175">
    <property type="entry name" value="NAD_binding_1"/>
    <property type="match status" value="1"/>
</dbReference>
<organism evidence="14 15">
    <name type="scientific">Streptomyces hebeiensis</name>
    <dbReference type="NCBI Taxonomy" id="229486"/>
    <lineage>
        <taxon>Bacteria</taxon>
        <taxon>Bacillati</taxon>
        <taxon>Actinomycetota</taxon>
        <taxon>Actinomycetes</taxon>
        <taxon>Kitasatosporales</taxon>
        <taxon>Streptomycetaceae</taxon>
        <taxon>Streptomyces</taxon>
    </lineage>
</organism>
<dbReference type="InterPro" id="IPR017938">
    <property type="entry name" value="Riboflavin_synthase-like_b-brl"/>
</dbReference>
<feature type="compositionally biased region" description="Low complexity" evidence="11">
    <location>
        <begin position="269"/>
        <end position="280"/>
    </location>
</feature>
<comment type="caution">
    <text evidence="14">The sequence shown here is derived from an EMBL/GenBank/DDBJ whole genome shotgun (WGS) entry which is preliminary data.</text>
</comment>
<evidence type="ECO:0000256" key="6">
    <source>
        <dbReference type="ARBA" id="ARBA00022857"/>
    </source>
</evidence>
<feature type="domain" description="Globin" evidence="12">
    <location>
        <begin position="305"/>
        <end position="438"/>
    </location>
</feature>